<organism evidence="2 3">
    <name type="scientific">Brevibacterium pityocampae</name>
    <dbReference type="NCBI Taxonomy" id="506594"/>
    <lineage>
        <taxon>Bacteria</taxon>
        <taxon>Bacillati</taxon>
        <taxon>Actinomycetota</taxon>
        <taxon>Actinomycetes</taxon>
        <taxon>Micrococcales</taxon>
        <taxon>Brevibacteriaceae</taxon>
        <taxon>Brevibacterium</taxon>
    </lineage>
</organism>
<keyword evidence="1" id="KW-0472">Membrane</keyword>
<dbReference type="InterPro" id="IPR018650">
    <property type="entry name" value="STSV1_Orf64"/>
</dbReference>
<feature type="transmembrane region" description="Helical" evidence="1">
    <location>
        <begin position="84"/>
        <end position="110"/>
    </location>
</feature>
<reference evidence="3" key="1">
    <citation type="journal article" date="2019" name="Int. J. Syst. Evol. Microbiol.">
        <title>The Global Catalogue of Microorganisms (GCM) 10K type strain sequencing project: providing services to taxonomists for standard genome sequencing and annotation.</title>
        <authorList>
            <consortium name="The Broad Institute Genomics Platform"/>
            <consortium name="The Broad Institute Genome Sequencing Center for Infectious Disease"/>
            <person name="Wu L."/>
            <person name="Ma J."/>
        </authorList>
    </citation>
    <scope>NUCLEOTIDE SEQUENCE [LARGE SCALE GENOMIC DNA]</scope>
    <source>
        <strain evidence="3">JCM 17808</strain>
    </source>
</reference>
<dbReference type="Pfam" id="PF09852">
    <property type="entry name" value="DUF2079"/>
    <property type="match status" value="1"/>
</dbReference>
<feature type="transmembrane region" description="Helical" evidence="1">
    <location>
        <begin position="122"/>
        <end position="140"/>
    </location>
</feature>
<comment type="caution">
    <text evidence="2">The sequence shown here is derived from an EMBL/GenBank/DDBJ whole genome shotgun (WGS) entry which is preliminary data.</text>
</comment>
<gene>
    <name evidence="2" type="ORF">GCM10023167_11690</name>
</gene>
<keyword evidence="1" id="KW-1133">Transmembrane helix</keyword>
<feature type="transmembrane region" description="Helical" evidence="1">
    <location>
        <begin position="255"/>
        <end position="275"/>
    </location>
</feature>
<keyword evidence="3" id="KW-1185">Reference proteome</keyword>
<dbReference type="RefSeq" id="WP_345030638.1">
    <property type="nucleotide sequence ID" value="NZ_BAABGL010000004.1"/>
</dbReference>
<evidence type="ECO:0000313" key="3">
    <source>
        <dbReference type="Proteomes" id="UP001500642"/>
    </source>
</evidence>
<name>A0ABP8JA50_9MICO</name>
<dbReference type="Proteomes" id="UP001500642">
    <property type="component" value="Unassembled WGS sequence"/>
</dbReference>
<proteinExistence type="predicted"/>
<feature type="transmembrane region" description="Helical" evidence="1">
    <location>
        <begin position="295"/>
        <end position="313"/>
    </location>
</feature>
<feature type="transmembrane region" description="Helical" evidence="1">
    <location>
        <begin position="207"/>
        <end position="226"/>
    </location>
</feature>
<keyword evidence="1" id="KW-0812">Transmembrane</keyword>
<feature type="transmembrane region" description="Helical" evidence="1">
    <location>
        <begin position="170"/>
        <end position="195"/>
    </location>
</feature>
<protein>
    <submittedName>
        <fullName evidence="2">DUF2079 domain-containing protein</fullName>
    </submittedName>
</protein>
<feature type="transmembrane region" description="Helical" evidence="1">
    <location>
        <begin position="12"/>
        <end position="35"/>
    </location>
</feature>
<evidence type="ECO:0000256" key="1">
    <source>
        <dbReference type="SAM" id="Phobius"/>
    </source>
</evidence>
<sequence length="433" mass="46961">MPPKLPGLTRYAPALASCAALVLYATLAIIMWRIFYSPSWDLGIFTQLLTRYSALEVPIVDIKGPGFNLWGDHFHPILILLTPLFWLFPSGLTLMLAQAVLFAASVWPVVSLAVERLTPRGAWLLAVSYVGSWGLLNAVTAQFHEIAFAVPLLAFGLVGWMRGQKLGAAVAIALLVFVKEDLGLTVAVFGLAVWLRSRADLKYGLFLAGWGIAWTVYAVLIFIPAFNVSGGYDYSDNVTLAETLTAGLTTKIGTVGFLALAAGVIGLRSPFILLMLPTLGWRFLGNVEGYWDTSFHYSAVLIPIAAVGLLDGAGRPHRTLAPAVAAVASFALLSQTNIHLLWEADRYRVDGSGALEASVEYDSVVTDVRLLAYLAPHTDVYWYGSSEEFVPEAIALRPDDHEGSIEAWAEERYGGDWTLVHESGGYQVVTNAG</sequence>
<evidence type="ECO:0000313" key="2">
    <source>
        <dbReference type="EMBL" id="GAA4387600.1"/>
    </source>
</evidence>
<feature type="transmembrane region" description="Helical" evidence="1">
    <location>
        <begin position="320"/>
        <end position="342"/>
    </location>
</feature>
<accession>A0ABP8JA50</accession>
<dbReference type="EMBL" id="BAABGL010000004">
    <property type="protein sequence ID" value="GAA4387600.1"/>
    <property type="molecule type" value="Genomic_DNA"/>
</dbReference>